<feature type="domain" description="3-hydroxyisobutyrate dehydrogenase-like NAD-binding" evidence="6">
    <location>
        <begin position="161"/>
        <end position="245"/>
    </location>
</feature>
<dbReference type="InterPro" id="IPR036291">
    <property type="entry name" value="NAD(P)-bd_dom_sf"/>
</dbReference>
<dbReference type="OrthoDB" id="9812907at2"/>
<evidence type="ECO:0000259" key="5">
    <source>
        <dbReference type="Pfam" id="PF03446"/>
    </source>
</evidence>
<dbReference type="Proteomes" id="UP000283469">
    <property type="component" value="Unassembled WGS sequence"/>
</dbReference>
<dbReference type="Pfam" id="PF14833">
    <property type="entry name" value="NAD_binding_11"/>
    <property type="match status" value="1"/>
</dbReference>
<keyword evidence="3" id="KW-0520">NAD</keyword>
<dbReference type="GO" id="GO:0016491">
    <property type="term" value="F:oxidoreductase activity"/>
    <property type="evidence" value="ECO:0007669"/>
    <property type="project" value="UniProtKB-KW"/>
</dbReference>
<evidence type="ECO:0000313" key="7">
    <source>
        <dbReference type="EMBL" id="RJG56195.1"/>
    </source>
</evidence>
<keyword evidence="2" id="KW-0560">Oxidoreductase</keyword>
<dbReference type="InterPro" id="IPR013328">
    <property type="entry name" value="6PGD_dom2"/>
</dbReference>
<evidence type="ECO:0000256" key="3">
    <source>
        <dbReference type="ARBA" id="ARBA00023027"/>
    </source>
</evidence>
<dbReference type="InterPro" id="IPR015815">
    <property type="entry name" value="HIBADH-related"/>
</dbReference>
<dbReference type="InterPro" id="IPR006115">
    <property type="entry name" value="6PGDH_NADP-bd"/>
</dbReference>
<comment type="similarity">
    <text evidence="1">Belongs to the HIBADH-related family.</text>
</comment>
<dbReference type="EMBL" id="QVRA01000004">
    <property type="protein sequence ID" value="RJG56195.1"/>
    <property type="molecule type" value="Genomic_DNA"/>
</dbReference>
<dbReference type="PROSITE" id="PS00895">
    <property type="entry name" value="3_HYDROXYISOBUT_DH"/>
    <property type="match status" value="1"/>
</dbReference>
<dbReference type="SUPFAM" id="SSF48179">
    <property type="entry name" value="6-phosphogluconate dehydrogenase C-terminal domain-like"/>
    <property type="match status" value="1"/>
</dbReference>
<gene>
    <name evidence="7" type="ORF">D0Z70_05940</name>
</gene>
<feature type="active site" evidence="4">
    <location>
        <position position="167"/>
    </location>
</feature>
<dbReference type="InterPro" id="IPR029154">
    <property type="entry name" value="HIBADH-like_NADP-bd"/>
</dbReference>
<accession>A0A418YVD9</accession>
<keyword evidence="8" id="KW-1185">Reference proteome</keyword>
<evidence type="ECO:0000313" key="8">
    <source>
        <dbReference type="Proteomes" id="UP000283469"/>
    </source>
</evidence>
<dbReference type="SUPFAM" id="SSF51735">
    <property type="entry name" value="NAD(P)-binding Rossmann-fold domains"/>
    <property type="match status" value="1"/>
</dbReference>
<evidence type="ECO:0000259" key="6">
    <source>
        <dbReference type="Pfam" id="PF14833"/>
    </source>
</evidence>
<name>A0A418YVD9_9SPHN</name>
<dbReference type="PANTHER" id="PTHR43060">
    <property type="entry name" value="3-HYDROXYISOBUTYRATE DEHYDROGENASE-LIKE 1, MITOCHONDRIAL-RELATED"/>
    <property type="match status" value="1"/>
</dbReference>
<dbReference type="GO" id="GO:0050661">
    <property type="term" value="F:NADP binding"/>
    <property type="evidence" value="ECO:0007669"/>
    <property type="project" value="InterPro"/>
</dbReference>
<reference evidence="7 8" key="1">
    <citation type="submission" date="2018-08" db="EMBL/GenBank/DDBJ databases">
        <title>Sphingobium sp. EO9.</title>
        <authorList>
            <person name="Park Y."/>
            <person name="Kim K.H."/>
            <person name="Jeon C.O."/>
        </authorList>
    </citation>
    <scope>NUCLEOTIDE SEQUENCE [LARGE SCALE GENOMIC DNA]</scope>
    <source>
        <strain evidence="7 8">EO9</strain>
    </source>
</reference>
<dbReference type="InterPro" id="IPR002204">
    <property type="entry name" value="3-OH-isobutyrate_DH-rel_CS"/>
</dbReference>
<comment type="caution">
    <text evidence="7">The sequence shown here is derived from an EMBL/GenBank/DDBJ whole genome shotgun (WGS) entry which is preliminary data.</text>
</comment>
<dbReference type="GO" id="GO:0016054">
    <property type="term" value="P:organic acid catabolic process"/>
    <property type="evidence" value="ECO:0007669"/>
    <property type="project" value="UniProtKB-ARBA"/>
</dbReference>
<organism evidence="7 8">
    <name type="scientific">Sphingobium terrigena</name>
    <dbReference type="NCBI Taxonomy" id="2304063"/>
    <lineage>
        <taxon>Bacteria</taxon>
        <taxon>Pseudomonadati</taxon>
        <taxon>Pseudomonadota</taxon>
        <taxon>Alphaproteobacteria</taxon>
        <taxon>Sphingomonadales</taxon>
        <taxon>Sphingomonadaceae</taxon>
        <taxon>Sphingobium</taxon>
    </lineage>
</organism>
<protein>
    <submittedName>
        <fullName evidence="7">NAD(P)-dependent oxidoreductase</fullName>
    </submittedName>
</protein>
<dbReference type="AlphaFoldDB" id="A0A418YVD9"/>
<sequence length="268" mass="26860">MTIGFIGLGSQGGPMAQRLIEAGHPVMLWARRPESLAPYHDSGATFADSVTALGAACAIVAVCVVDDAGVEAICADLIPAMASGGVIIIHSTIHPRTCTRLADQAAARGISLVDAPVSGGGGGAAAGTLTVMLGGDADVVAKITPLLRAFAGTIVHLGDVGAGQNAKLINNALMAAHMALAHNALEAADAIGVDRAALAELVKVSSGRSFGFDVYARQPSVGAFAHGAKLLAKDVALLGEVMGDAPSFAVLRDTARPYLDLVAHSAAA</sequence>
<proteinExistence type="inferred from homology"/>
<feature type="domain" description="6-phosphogluconate dehydrogenase NADP-binding" evidence="5">
    <location>
        <begin position="2"/>
        <end position="158"/>
    </location>
</feature>
<evidence type="ECO:0000256" key="4">
    <source>
        <dbReference type="PIRSR" id="PIRSR000103-1"/>
    </source>
</evidence>
<dbReference type="PIRSF" id="PIRSF000103">
    <property type="entry name" value="HIBADH"/>
    <property type="match status" value="1"/>
</dbReference>
<dbReference type="Gene3D" id="1.10.1040.10">
    <property type="entry name" value="N-(1-d-carboxylethyl)-l-norvaline Dehydrogenase, domain 2"/>
    <property type="match status" value="1"/>
</dbReference>
<dbReference type="RefSeq" id="WP_119744534.1">
    <property type="nucleotide sequence ID" value="NZ_QVRA01000004.1"/>
</dbReference>
<dbReference type="GO" id="GO:0051287">
    <property type="term" value="F:NAD binding"/>
    <property type="evidence" value="ECO:0007669"/>
    <property type="project" value="InterPro"/>
</dbReference>
<dbReference type="InterPro" id="IPR008927">
    <property type="entry name" value="6-PGluconate_DH-like_C_sf"/>
</dbReference>
<evidence type="ECO:0000256" key="2">
    <source>
        <dbReference type="ARBA" id="ARBA00023002"/>
    </source>
</evidence>
<evidence type="ECO:0000256" key="1">
    <source>
        <dbReference type="ARBA" id="ARBA00009080"/>
    </source>
</evidence>
<dbReference type="Gene3D" id="3.40.50.720">
    <property type="entry name" value="NAD(P)-binding Rossmann-like Domain"/>
    <property type="match status" value="1"/>
</dbReference>
<dbReference type="Pfam" id="PF03446">
    <property type="entry name" value="NAD_binding_2"/>
    <property type="match status" value="1"/>
</dbReference>
<dbReference type="PANTHER" id="PTHR43060:SF15">
    <property type="entry name" value="3-HYDROXYISOBUTYRATE DEHYDROGENASE-LIKE 1, MITOCHONDRIAL-RELATED"/>
    <property type="match status" value="1"/>
</dbReference>